<protein>
    <submittedName>
        <fullName evidence="1">Uncharacterized protein</fullName>
    </submittedName>
</protein>
<sequence length="202" mass="23209">MTTKLPYIETSQLRAALTLLKMSDDVRLVTNCVHINAEHIEVSNGHVVLRMKHNSEFSDDIVIQFDEAIPSDAEYTHIKSYDDGSYVAIHYKQEKDENFYPYYKTKLTLIKDKYPSFNRLFEQEFIKGEAPLLQSMYLALPYLLFGRVITGMLKTKDSKSVLFDFSLLTKKSFGDPKLLVLAVADNAFDIADKVYSLIKDDD</sequence>
<evidence type="ECO:0000313" key="2">
    <source>
        <dbReference type="Proteomes" id="UP000503287"/>
    </source>
</evidence>
<accession>A0A6G6SN11</accession>
<dbReference type="Proteomes" id="UP000503287">
    <property type="component" value="Chromosome"/>
</dbReference>
<name>A0A6G6SN11_PROVU</name>
<dbReference type="EMBL" id="CP047344">
    <property type="protein sequence ID" value="QIF95136.1"/>
    <property type="molecule type" value="Genomic_DNA"/>
</dbReference>
<dbReference type="AlphaFoldDB" id="A0A6G6SN11"/>
<organism evidence="1 2">
    <name type="scientific">Proteus vulgaris</name>
    <dbReference type="NCBI Taxonomy" id="585"/>
    <lineage>
        <taxon>Bacteria</taxon>
        <taxon>Pseudomonadati</taxon>
        <taxon>Pseudomonadota</taxon>
        <taxon>Gammaproteobacteria</taxon>
        <taxon>Enterobacterales</taxon>
        <taxon>Morganellaceae</taxon>
        <taxon>Proteus</taxon>
    </lineage>
</organism>
<keyword evidence="2" id="KW-1185">Reference proteome</keyword>
<dbReference type="RefSeq" id="WP_036934676.1">
    <property type="nucleotide sequence ID" value="NZ_CP047344.1"/>
</dbReference>
<reference evidence="1 2" key="1">
    <citation type="submission" date="2020-01" db="EMBL/GenBank/DDBJ databases">
        <title>The genomic epidemiology of tigecycline resistance gene tet(X) variants in a swine farm in China.</title>
        <authorList>
            <person name="Peng K."/>
            <person name="Li R."/>
        </authorList>
    </citation>
    <scope>NUCLEOTIDE SEQUENCE [LARGE SCALE GENOMIC DNA]</scope>
    <source>
        <strain evidence="1 2">ZN3</strain>
    </source>
</reference>
<proteinExistence type="predicted"/>
<gene>
    <name evidence="1" type="ORF">GTH24_15070</name>
</gene>
<evidence type="ECO:0000313" key="1">
    <source>
        <dbReference type="EMBL" id="QIF95136.1"/>
    </source>
</evidence>
<dbReference type="OrthoDB" id="6630181at2"/>